<reference evidence="2" key="1">
    <citation type="journal article" date="2019" name="Int. J. Syst. Evol. Microbiol.">
        <title>The Global Catalogue of Microorganisms (GCM) 10K type strain sequencing project: providing services to taxonomists for standard genome sequencing and annotation.</title>
        <authorList>
            <consortium name="The Broad Institute Genomics Platform"/>
            <consortium name="The Broad Institute Genome Sequencing Center for Infectious Disease"/>
            <person name="Wu L."/>
            <person name="Ma J."/>
        </authorList>
    </citation>
    <scope>NUCLEOTIDE SEQUENCE [LARGE SCALE GENOMIC DNA]</scope>
    <source>
        <strain evidence="2">JCM 18285</strain>
    </source>
</reference>
<keyword evidence="2" id="KW-1185">Reference proteome</keyword>
<comment type="caution">
    <text evidence="1">The sequence shown here is derived from an EMBL/GenBank/DDBJ whole genome shotgun (WGS) entry which is preliminary data.</text>
</comment>
<gene>
    <name evidence="1" type="ORF">GCM10023314_12890</name>
</gene>
<sequence>MNKHKGNTNSPIIKPPQKSFVSLYNNARIKWVWVDLAMISSKRLINQNDPISDNVKLAYLKISLFKNFTFITF</sequence>
<accession>A0ABP9GG38</accession>
<dbReference type="EMBL" id="BAABJJ010000014">
    <property type="protein sequence ID" value="GAA4941332.1"/>
    <property type="molecule type" value="Genomic_DNA"/>
</dbReference>
<dbReference type="Proteomes" id="UP001501302">
    <property type="component" value="Unassembled WGS sequence"/>
</dbReference>
<evidence type="ECO:0000313" key="2">
    <source>
        <dbReference type="Proteomes" id="UP001501302"/>
    </source>
</evidence>
<proteinExistence type="predicted"/>
<evidence type="ECO:0000313" key="1">
    <source>
        <dbReference type="EMBL" id="GAA4941332.1"/>
    </source>
</evidence>
<protein>
    <submittedName>
        <fullName evidence="1">Uncharacterized protein</fullName>
    </submittedName>
</protein>
<organism evidence="1 2">
    <name type="scientific">Algibacter agarivorans</name>
    <dbReference type="NCBI Taxonomy" id="1109741"/>
    <lineage>
        <taxon>Bacteria</taxon>
        <taxon>Pseudomonadati</taxon>
        <taxon>Bacteroidota</taxon>
        <taxon>Flavobacteriia</taxon>
        <taxon>Flavobacteriales</taxon>
        <taxon>Flavobacteriaceae</taxon>
        <taxon>Algibacter</taxon>
    </lineage>
</organism>
<name>A0ABP9GG38_9FLAO</name>